<evidence type="ECO:0000313" key="1">
    <source>
        <dbReference type="EMBL" id="MFJ2825966.1"/>
    </source>
</evidence>
<keyword evidence="2" id="KW-1185">Reference proteome</keyword>
<proteinExistence type="predicted"/>
<evidence type="ECO:0000313" key="2">
    <source>
        <dbReference type="Proteomes" id="UP001617351"/>
    </source>
</evidence>
<name>A0ABW8EVP8_STRT5</name>
<dbReference type="Proteomes" id="UP001617351">
    <property type="component" value="Unassembled WGS sequence"/>
</dbReference>
<dbReference type="EMBL" id="JBIUYY010000027">
    <property type="protein sequence ID" value="MFJ2825966.1"/>
    <property type="molecule type" value="Genomic_DNA"/>
</dbReference>
<comment type="caution">
    <text evidence="1">The sequence shown here is derived from an EMBL/GenBank/DDBJ whole genome shotgun (WGS) entry which is preliminary data.</text>
</comment>
<sequence>MKKRAVNTSPARSLRSLSKAELYKKAAEADVKGRSHMTLDQLADALAHKA</sequence>
<accession>A0ABW8EVP8</accession>
<gene>
    <name evidence="1" type="ORF">ACIO7M_33420</name>
</gene>
<dbReference type="RefSeq" id="WP_402387989.1">
    <property type="nucleotide sequence ID" value="NZ_JBIUYY010000027.1"/>
</dbReference>
<protein>
    <submittedName>
        <fullName evidence="1">Uncharacterized protein</fullName>
    </submittedName>
</protein>
<reference evidence="1 2" key="1">
    <citation type="submission" date="2024-10" db="EMBL/GenBank/DDBJ databases">
        <title>The Natural Products Discovery Center: Release of the First 8490 Sequenced Strains for Exploring Actinobacteria Biosynthetic Diversity.</title>
        <authorList>
            <person name="Kalkreuter E."/>
            <person name="Kautsar S.A."/>
            <person name="Yang D."/>
            <person name="Bader C.D."/>
            <person name="Teijaro C.N."/>
            <person name="Fluegel L."/>
            <person name="Davis C.M."/>
            <person name="Simpson J.R."/>
            <person name="Lauterbach L."/>
            <person name="Steele A.D."/>
            <person name="Gui C."/>
            <person name="Meng S."/>
            <person name="Li G."/>
            <person name="Viehrig K."/>
            <person name="Ye F."/>
            <person name="Su P."/>
            <person name="Kiefer A.F."/>
            <person name="Nichols A."/>
            <person name="Cepeda A.J."/>
            <person name="Yan W."/>
            <person name="Fan B."/>
            <person name="Jiang Y."/>
            <person name="Adhikari A."/>
            <person name="Zheng C.-J."/>
            <person name="Schuster L."/>
            <person name="Cowan T.M."/>
            <person name="Smanski M.J."/>
            <person name="Chevrette M.G."/>
            <person name="De Carvalho L.P.S."/>
            <person name="Shen B."/>
        </authorList>
    </citation>
    <scope>NUCLEOTIDE SEQUENCE [LARGE SCALE GENOMIC DNA]</scope>
    <source>
        <strain evidence="1 2">NPDC087220</strain>
    </source>
</reference>
<organism evidence="1 2">
    <name type="scientific">Streptomyces toxytricini</name>
    <name type="common">Actinomyces toxytricini</name>
    <dbReference type="NCBI Taxonomy" id="67369"/>
    <lineage>
        <taxon>Bacteria</taxon>
        <taxon>Bacillati</taxon>
        <taxon>Actinomycetota</taxon>
        <taxon>Actinomycetes</taxon>
        <taxon>Kitasatosporales</taxon>
        <taxon>Streptomycetaceae</taxon>
        <taxon>Streptomyces</taxon>
    </lineage>
</organism>